<name>A0A291AUC0_9VIRU</name>
<dbReference type="RefSeq" id="YP_009430254.1">
    <property type="nucleotide sequence ID" value="NC_021858.1"/>
</dbReference>
<accession>A0A291AUC0</accession>
<evidence type="ECO:0000313" key="3">
    <source>
        <dbReference type="Proteomes" id="UP000201566"/>
    </source>
</evidence>
<dbReference type="GeneID" id="34567902"/>
<feature type="region of interest" description="Disordered" evidence="1">
    <location>
        <begin position="63"/>
        <end position="86"/>
    </location>
</feature>
<reference evidence="2 3" key="1">
    <citation type="journal article" date="2013" name="Science">
        <title>Pandoraviruses: amoeba viruses with genomes up to 2.5 Mb reaching that of parasitic eukaryotes.</title>
        <authorList>
            <person name="Philippe N."/>
            <person name="Legendre M."/>
            <person name="Doutre G."/>
            <person name="Coute Y."/>
            <person name="Poirot O."/>
            <person name="Lescot M."/>
            <person name="Arslan D."/>
            <person name="Seltzer V."/>
            <person name="Bertaux L."/>
            <person name="Bruley C."/>
            <person name="Garin J."/>
            <person name="Claverie J.M."/>
            <person name="Abergel C."/>
        </authorList>
    </citation>
    <scope>NUCLEOTIDE SEQUENCE [LARGE SCALE GENOMIC DNA]</scope>
    <source>
        <strain evidence="2">Melbourne</strain>
    </source>
</reference>
<dbReference type="Proteomes" id="UP000201566">
    <property type="component" value="Segment"/>
</dbReference>
<organism evidence="2 3">
    <name type="scientific">Pandoravirus dulcis</name>
    <dbReference type="NCBI Taxonomy" id="1349409"/>
    <lineage>
        <taxon>Viruses</taxon>
        <taxon>Pandoravirus</taxon>
    </lineage>
</organism>
<evidence type="ECO:0000313" key="2">
    <source>
        <dbReference type="EMBL" id="ATE82545.1"/>
    </source>
</evidence>
<evidence type="ECO:0000256" key="1">
    <source>
        <dbReference type="SAM" id="MobiDB-lite"/>
    </source>
</evidence>
<dbReference type="EMBL" id="KC977570">
    <property type="protein sequence ID" value="ATE82545.1"/>
    <property type="molecule type" value="Genomic_DNA"/>
</dbReference>
<gene>
    <name evidence="2" type="ORF">pdul_cds_774</name>
</gene>
<feature type="region of interest" description="Disordered" evidence="1">
    <location>
        <begin position="144"/>
        <end position="164"/>
    </location>
</feature>
<sequence length="164" mass="17193">MSLFDRRDAVVVVIEEKTQQIVVVRRHNATDAAAPPNVAFAMGQCKGKHVIDGRAVEALSVGQAGRRKDPTDGGGARQIASLGKPKGGRRDELLGCGGSTCPQGARHVRGFIERDGAFCAAPHQRPCFDADRASVQERRVVNADGDAQGQTAERNAAVVGPAGA</sequence>
<proteinExistence type="predicted"/>
<dbReference type="KEGG" id="vg:34567902"/>
<protein>
    <submittedName>
        <fullName evidence="2">Uncharacterized protein</fullName>
    </submittedName>
</protein>